<evidence type="ECO:0000256" key="11">
    <source>
        <dbReference type="ARBA" id="ARBA00034074"/>
    </source>
</evidence>
<evidence type="ECO:0000313" key="15">
    <source>
        <dbReference type="EMBL" id="KAK1614484.1"/>
    </source>
</evidence>
<sequence>MERGRRKGRGMRTAPLFLVLVFLFMPVAAEERSDAGNVDVGGGGEEEAFDKRFLKLWTDGGGGDEEDHLRWYGDDDEYDDDVEEEENGDAIMLGSARCPRPTKKKKRNVVRVDDFGAAGDGCADDTEAFAKAWEKACSLKDAVFVVTANRRYKVGPIRFMGPCKERLVILIHGTIVAPEEPSEWDPKSPRLWLLFGGLVGARIQGGGVIDGSGSKWWANSCKIDKSKPCKAAPTAVTIDSCSGVRVRSLHIQNAQQMHLTVSRSRAVRLDKLAITAPGDSPNTDGIHVAESTAVTITSCRIGTGDDCISISNASFAVKMRGIVCDPGHGISIGSLGQGGSYAAVEGVSLDNARIARAQNGVRIKTWQGGAGYVRNVRFSNVLVDDVDHPIIIDQFYCDQRTPCANRSTNVQVSNVVYRNITGTSRRAEAIKFACSDAVPCSDIVLSNINLLREDGSEVQTVCNCAMGFDYEPVRPAAHCLRNSECGGEEPKALPLH</sequence>
<keyword evidence="4" id="KW-0134">Cell wall</keyword>
<comment type="caution">
    <text evidence="15">The sequence shown here is derived from an EMBL/GenBank/DDBJ whole genome shotgun (WGS) entry which is preliminary data.</text>
</comment>
<accession>A0AAD8R6U2</accession>
<keyword evidence="6 14" id="KW-0732">Signal</keyword>
<keyword evidence="16" id="KW-1185">Reference proteome</keyword>
<feature type="signal peptide" evidence="14">
    <location>
        <begin position="1"/>
        <end position="29"/>
    </location>
</feature>
<evidence type="ECO:0000256" key="6">
    <source>
        <dbReference type="ARBA" id="ARBA00022729"/>
    </source>
</evidence>
<keyword evidence="9 13" id="KW-0326">Glycosidase</keyword>
<evidence type="ECO:0000256" key="12">
    <source>
        <dbReference type="PROSITE-ProRule" id="PRU10052"/>
    </source>
</evidence>
<organism evidence="15 16">
    <name type="scientific">Lolium multiflorum</name>
    <name type="common">Italian ryegrass</name>
    <name type="synonym">Lolium perenne subsp. multiflorum</name>
    <dbReference type="NCBI Taxonomy" id="4521"/>
    <lineage>
        <taxon>Eukaryota</taxon>
        <taxon>Viridiplantae</taxon>
        <taxon>Streptophyta</taxon>
        <taxon>Embryophyta</taxon>
        <taxon>Tracheophyta</taxon>
        <taxon>Spermatophyta</taxon>
        <taxon>Magnoliopsida</taxon>
        <taxon>Liliopsida</taxon>
        <taxon>Poales</taxon>
        <taxon>Poaceae</taxon>
        <taxon>BOP clade</taxon>
        <taxon>Pooideae</taxon>
        <taxon>Poodae</taxon>
        <taxon>Poeae</taxon>
        <taxon>Poeae Chloroplast Group 2 (Poeae type)</taxon>
        <taxon>Loliodinae</taxon>
        <taxon>Loliinae</taxon>
        <taxon>Lolium</taxon>
    </lineage>
</organism>
<keyword evidence="10" id="KW-0961">Cell wall biogenesis/degradation</keyword>
<evidence type="ECO:0000256" key="8">
    <source>
        <dbReference type="ARBA" id="ARBA00022801"/>
    </source>
</evidence>
<evidence type="ECO:0000256" key="14">
    <source>
        <dbReference type="SAM" id="SignalP"/>
    </source>
</evidence>
<evidence type="ECO:0000256" key="1">
    <source>
        <dbReference type="ARBA" id="ARBA00004191"/>
    </source>
</evidence>
<dbReference type="EC" id="3.2.1.15" evidence="3"/>
<dbReference type="Gene3D" id="2.160.20.10">
    <property type="entry name" value="Single-stranded right-handed beta-helix, Pectin lyase-like"/>
    <property type="match status" value="1"/>
</dbReference>
<comment type="catalytic activity">
    <reaction evidence="11">
        <text>(1,4-alpha-D-galacturonosyl)n+m + H2O = (1,4-alpha-D-galacturonosyl)n + (1,4-alpha-D-galacturonosyl)m.</text>
        <dbReference type="EC" id="3.2.1.15"/>
    </reaction>
</comment>
<evidence type="ECO:0000256" key="13">
    <source>
        <dbReference type="RuleBase" id="RU361169"/>
    </source>
</evidence>
<feature type="chain" id="PRO_5042200792" description="endo-polygalacturonase" evidence="14">
    <location>
        <begin position="30"/>
        <end position="496"/>
    </location>
</feature>
<dbReference type="InterPro" id="IPR000743">
    <property type="entry name" value="Glyco_hydro_28"/>
</dbReference>
<dbReference type="Proteomes" id="UP001231189">
    <property type="component" value="Unassembled WGS sequence"/>
</dbReference>
<keyword evidence="5" id="KW-0964">Secreted</keyword>
<evidence type="ECO:0000256" key="3">
    <source>
        <dbReference type="ARBA" id="ARBA00012736"/>
    </source>
</evidence>
<dbReference type="Pfam" id="PF00295">
    <property type="entry name" value="Glyco_hydro_28"/>
    <property type="match status" value="1"/>
</dbReference>
<dbReference type="InterPro" id="IPR012334">
    <property type="entry name" value="Pectin_lyas_fold"/>
</dbReference>
<comment type="subcellular location">
    <subcellularLocation>
        <location evidence="1">Secreted</location>
        <location evidence="1">Cell wall</location>
    </subcellularLocation>
</comment>
<comment type="similarity">
    <text evidence="2 13">Belongs to the glycosyl hydrolase 28 family.</text>
</comment>
<dbReference type="InterPro" id="IPR011050">
    <property type="entry name" value="Pectin_lyase_fold/virulence"/>
</dbReference>
<dbReference type="EMBL" id="JAUUTY010000006">
    <property type="protein sequence ID" value="KAK1614484.1"/>
    <property type="molecule type" value="Genomic_DNA"/>
</dbReference>
<dbReference type="GO" id="GO:0005975">
    <property type="term" value="P:carbohydrate metabolic process"/>
    <property type="evidence" value="ECO:0007669"/>
    <property type="project" value="InterPro"/>
</dbReference>
<dbReference type="SMART" id="SM00710">
    <property type="entry name" value="PbH1"/>
    <property type="match status" value="5"/>
</dbReference>
<dbReference type="SUPFAM" id="SSF51126">
    <property type="entry name" value="Pectin lyase-like"/>
    <property type="match status" value="1"/>
</dbReference>
<dbReference type="GO" id="GO:0071555">
    <property type="term" value="P:cell wall organization"/>
    <property type="evidence" value="ECO:0007669"/>
    <property type="project" value="UniProtKB-KW"/>
</dbReference>
<feature type="active site" evidence="12">
    <location>
        <position position="328"/>
    </location>
</feature>
<proteinExistence type="inferred from homology"/>
<dbReference type="InterPro" id="IPR006626">
    <property type="entry name" value="PbH1"/>
</dbReference>
<keyword evidence="8 13" id="KW-0378">Hydrolase</keyword>
<dbReference type="AlphaFoldDB" id="A0AAD8R6U2"/>
<dbReference type="FunFam" id="2.160.20.10:FF:000032">
    <property type="entry name" value="Pectin lyase-like superfamily protein"/>
    <property type="match status" value="1"/>
</dbReference>
<name>A0AAD8R6U2_LOLMU</name>
<gene>
    <name evidence="15" type="ORF">QYE76_020001</name>
</gene>
<dbReference type="PROSITE" id="PS00502">
    <property type="entry name" value="POLYGALACTURONASE"/>
    <property type="match status" value="1"/>
</dbReference>
<protein>
    <recommendedName>
        <fullName evidence="3">endo-polygalacturonase</fullName>
        <ecNumber evidence="3">3.2.1.15</ecNumber>
    </recommendedName>
</protein>
<dbReference type="PANTHER" id="PTHR31375">
    <property type="match status" value="1"/>
</dbReference>
<reference evidence="15" key="1">
    <citation type="submission" date="2023-07" db="EMBL/GenBank/DDBJ databases">
        <title>A chromosome-level genome assembly of Lolium multiflorum.</title>
        <authorList>
            <person name="Chen Y."/>
            <person name="Copetti D."/>
            <person name="Kolliker R."/>
            <person name="Studer B."/>
        </authorList>
    </citation>
    <scope>NUCLEOTIDE SEQUENCE</scope>
    <source>
        <strain evidence="15">02402/16</strain>
        <tissue evidence="15">Leaf</tissue>
    </source>
</reference>
<evidence type="ECO:0000256" key="5">
    <source>
        <dbReference type="ARBA" id="ARBA00022525"/>
    </source>
</evidence>
<evidence type="ECO:0000256" key="7">
    <source>
        <dbReference type="ARBA" id="ARBA00022737"/>
    </source>
</evidence>
<evidence type="ECO:0000256" key="2">
    <source>
        <dbReference type="ARBA" id="ARBA00008834"/>
    </source>
</evidence>
<keyword evidence="7" id="KW-0677">Repeat</keyword>
<evidence type="ECO:0000256" key="10">
    <source>
        <dbReference type="ARBA" id="ARBA00023316"/>
    </source>
</evidence>
<evidence type="ECO:0000256" key="4">
    <source>
        <dbReference type="ARBA" id="ARBA00022512"/>
    </source>
</evidence>
<evidence type="ECO:0000313" key="16">
    <source>
        <dbReference type="Proteomes" id="UP001231189"/>
    </source>
</evidence>
<evidence type="ECO:0000256" key="9">
    <source>
        <dbReference type="ARBA" id="ARBA00023295"/>
    </source>
</evidence>
<dbReference type="GO" id="GO:0004650">
    <property type="term" value="F:polygalacturonase activity"/>
    <property type="evidence" value="ECO:0007669"/>
    <property type="project" value="UniProtKB-EC"/>
</dbReference>